<sequence length="112" mass="12385">MKKPRVSHADLPPIRVRREPPTVAEAVSAAQDLADEVEQQVEIAAGLIGLSPDEVRPHVLAAAKPRADRLPERFLTAAGPNRAPRTVVVERRSRPAVVVVERRTRPTLEPRR</sequence>
<dbReference type="Proteomes" id="UP001055102">
    <property type="component" value="Unassembled WGS sequence"/>
</dbReference>
<comment type="caution">
    <text evidence="1">The sequence shown here is derived from an EMBL/GenBank/DDBJ whole genome shotgun (WGS) entry which is preliminary data.</text>
</comment>
<evidence type="ECO:0000313" key="1">
    <source>
        <dbReference type="EMBL" id="GJE05195.1"/>
    </source>
</evidence>
<proteinExistence type="predicted"/>
<dbReference type="RefSeq" id="WP_238273915.1">
    <property type="nucleotide sequence ID" value="NZ_BPQR01000008.1"/>
</dbReference>
<reference evidence="1" key="2">
    <citation type="submission" date="2021-08" db="EMBL/GenBank/DDBJ databases">
        <authorList>
            <person name="Tani A."/>
            <person name="Ola A."/>
            <person name="Ogura Y."/>
            <person name="Katsura K."/>
            <person name="Hayashi T."/>
        </authorList>
    </citation>
    <scope>NUCLEOTIDE SEQUENCE</scope>
    <source>
        <strain evidence="1">LMG 23639</strain>
    </source>
</reference>
<gene>
    <name evidence="1" type="ORF">AOPFMNJM_0492</name>
</gene>
<evidence type="ECO:0000313" key="2">
    <source>
        <dbReference type="Proteomes" id="UP001055102"/>
    </source>
</evidence>
<dbReference type="EMBL" id="BPQR01000008">
    <property type="protein sequence ID" value="GJE05195.1"/>
    <property type="molecule type" value="Genomic_DNA"/>
</dbReference>
<name>A0ABQ4STJ9_9HYPH</name>
<protein>
    <submittedName>
        <fullName evidence="1">Uncharacterized protein</fullName>
    </submittedName>
</protein>
<reference evidence="1" key="1">
    <citation type="journal article" date="2021" name="Front. Microbiol.">
        <title>Comprehensive Comparative Genomics and Phenotyping of Methylobacterium Species.</title>
        <authorList>
            <person name="Alessa O."/>
            <person name="Ogura Y."/>
            <person name="Fujitani Y."/>
            <person name="Takami H."/>
            <person name="Hayashi T."/>
            <person name="Sahin N."/>
            <person name="Tani A."/>
        </authorList>
    </citation>
    <scope>NUCLEOTIDE SEQUENCE</scope>
    <source>
        <strain evidence="1">LMG 23639</strain>
    </source>
</reference>
<keyword evidence="2" id="KW-1185">Reference proteome</keyword>
<accession>A0ABQ4STJ9</accession>
<organism evidence="1 2">
    <name type="scientific">Methylobacterium jeotgali</name>
    <dbReference type="NCBI Taxonomy" id="381630"/>
    <lineage>
        <taxon>Bacteria</taxon>
        <taxon>Pseudomonadati</taxon>
        <taxon>Pseudomonadota</taxon>
        <taxon>Alphaproteobacteria</taxon>
        <taxon>Hyphomicrobiales</taxon>
        <taxon>Methylobacteriaceae</taxon>
        <taxon>Methylobacterium</taxon>
    </lineage>
</organism>